<comment type="caution">
    <text evidence="2">The sequence shown here is derived from an EMBL/GenBank/DDBJ whole genome shotgun (WGS) entry which is preliminary data.</text>
</comment>
<protein>
    <recommendedName>
        <fullName evidence="4">G-protein coupled receptors family 1 profile domain-containing protein</fullName>
    </recommendedName>
</protein>
<sequence>MLAVAYLWHCLCFLTPTILLSSYPWLMVRYPVPVLLWLLRTMLLCGYVVSPLIFLALNSDYQNGVKRFLNCLPGRIDDEVRAQLTLRNLTSTRKQVRGENCETPRSSLVVPHRKLFASPFTAADRPRKGSRPVVI</sequence>
<gene>
    <name evidence="2" type="ORF">BV898_01294</name>
</gene>
<evidence type="ECO:0000313" key="3">
    <source>
        <dbReference type="Proteomes" id="UP000192578"/>
    </source>
</evidence>
<keyword evidence="1" id="KW-0812">Transmembrane</keyword>
<dbReference type="EMBL" id="MTYJ01000005">
    <property type="protein sequence ID" value="OQV24702.1"/>
    <property type="molecule type" value="Genomic_DNA"/>
</dbReference>
<organism evidence="2 3">
    <name type="scientific">Hypsibius exemplaris</name>
    <name type="common">Freshwater tardigrade</name>
    <dbReference type="NCBI Taxonomy" id="2072580"/>
    <lineage>
        <taxon>Eukaryota</taxon>
        <taxon>Metazoa</taxon>
        <taxon>Ecdysozoa</taxon>
        <taxon>Tardigrada</taxon>
        <taxon>Eutardigrada</taxon>
        <taxon>Parachela</taxon>
        <taxon>Hypsibioidea</taxon>
        <taxon>Hypsibiidae</taxon>
        <taxon>Hypsibius</taxon>
    </lineage>
</organism>
<evidence type="ECO:0000256" key="1">
    <source>
        <dbReference type="SAM" id="Phobius"/>
    </source>
</evidence>
<feature type="transmembrane region" description="Helical" evidence="1">
    <location>
        <begin position="37"/>
        <end position="57"/>
    </location>
</feature>
<keyword evidence="1" id="KW-0472">Membrane</keyword>
<proteinExistence type="predicted"/>
<dbReference type="SUPFAM" id="SSF81321">
    <property type="entry name" value="Family A G protein-coupled receptor-like"/>
    <property type="match status" value="1"/>
</dbReference>
<dbReference type="AlphaFoldDB" id="A0A1W0XBK2"/>
<evidence type="ECO:0008006" key="4">
    <source>
        <dbReference type="Google" id="ProtNLM"/>
    </source>
</evidence>
<evidence type="ECO:0000313" key="2">
    <source>
        <dbReference type="EMBL" id="OQV24702.1"/>
    </source>
</evidence>
<keyword evidence="1" id="KW-1133">Transmembrane helix</keyword>
<dbReference type="Proteomes" id="UP000192578">
    <property type="component" value="Unassembled WGS sequence"/>
</dbReference>
<accession>A0A1W0XBK2</accession>
<keyword evidence="3" id="KW-1185">Reference proteome</keyword>
<name>A0A1W0XBK2_HYPEX</name>
<reference evidence="3" key="1">
    <citation type="submission" date="2017-01" db="EMBL/GenBank/DDBJ databases">
        <title>Comparative genomics of anhydrobiosis in the tardigrade Hypsibius dujardini.</title>
        <authorList>
            <person name="Yoshida Y."/>
            <person name="Koutsovoulos G."/>
            <person name="Laetsch D."/>
            <person name="Stevens L."/>
            <person name="Kumar S."/>
            <person name="Horikawa D."/>
            <person name="Ishino K."/>
            <person name="Komine S."/>
            <person name="Tomita M."/>
            <person name="Blaxter M."/>
            <person name="Arakawa K."/>
        </authorList>
    </citation>
    <scope>NUCLEOTIDE SEQUENCE [LARGE SCALE GENOMIC DNA]</scope>
    <source>
        <strain evidence="3">Z151</strain>
    </source>
</reference>